<proteinExistence type="predicted"/>
<dbReference type="RefSeq" id="WP_217148638.1">
    <property type="nucleotide sequence ID" value="NZ_JAFMOY010000117.1"/>
</dbReference>
<accession>A0ABS6LDY4</accession>
<gene>
    <name evidence="1" type="ORF">J1784_07410</name>
</gene>
<evidence type="ECO:0000313" key="1">
    <source>
        <dbReference type="EMBL" id="MBU9844836.1"/>
    </source>
</evidence>
<reference evidence="1 2" key="1">
    <citation type="submission" date="2021-03" db="EMBL/GenBank/DDBJ databases">
        <title>Five novel Rahnella species.</title>
        <authorList>
            <person name="Brady C."/>
            <person name="Asselin J."/>
            <person name="Beer S."/>
            <person name="Bruberg M.B."/>
            <person name="Crampton B."/>
            <person name="Venter S."/>
            <person name="Arnold D."/>
            <person name="Denman S."/>
        </authorList>
    </citation>
    <scope>NUCLEOTIDE SEQUENCE [LARGE SCALE GENOMIC DNA]</scope>
    <source>
        <strain evidence="1 2">FRB 231</strain>
    </source>
</reference>
<name>A0ABS6LDY4_9GAMM</name>
<dbReference type="Proteomes" id="UP000739284">
    <property type="component" value="Unassembled WGS sequence"/>
</dbReference>
<sequence>MRSDFSISGEQILDTVLLTAEINGIPVTGMSSFVNIQRQRNVDFSFCDETAGIIHARITYDTPAWDCDHLRVWTINPDGSERILLDRLQEKSIEEFATIDKLSALCRDVYNFVKEGTQPSQPFPDLKTSVRLQETLDYLQENAITHEPARYIRYGKRTLLSRESALEVLG</sequence>
<dbReference type="EMBL" id="JAFMOY010000117">
    <property type="protein sequence ID" value="MBU9844836.1"/>
    <property type="molecule type" value="Genomic_DNA"/>
</dbReference>
<evidence type="ECO:0000313" key="2">
    <source>
        <dbReference type="Proteomes" id="UP000739284"/>
    </source>
</evidence>
<keyword evidence="2" id="KW-1185">Reference proteome</keyword>
<protein>
    <submittedName>
        <fullName evidence="1">Uncharacterized protein</fullName>
    </submittedName>
</protein>
<comment type="caution">
    <text evidence="1">The sequence shown here is derived from an EMBL/GenBank/DDBJ whole genome shotgun (WGS) entry which is preliminary data.</text>
</comment>
<organism evidence="1 2">
    <name type="scientific">Rahnella ecdela</name>
    <dbReference type="NCBI Taxonomy" id="2816250"/>
    <lineage>
        <taxon>Bacteria</taxon>
        <taxon>Pseudomonadati</taxon>
        <taxon>Pseudomonadota</taxon>
        <taxon>Gammaproteobacteria</taxon>
        <taxon>Enterobacterales</taxon>
        <taxon>Yersiniaceae</taxon>
        <taxon>Rahnella</taxon>
    </lineage>
</organism>